<dbReference type="RefSeq" id="WP_015658691.1">
    <property type="nucleotide sequence ID" value="NC_020504.1"/>
</dbReference>
<dbReference type="STRING" id="1214101.BN159_3959"/>
<dbReference type="InterPro" id="IPR016181">
    <property type="entry name" value="Acyl_CoA_acyltransferase"/>
</dbReference>
<gene>
    <name evidence="5" type="ORF">BN159_3959</name>
</gene>
<dbReference type="InterPro" id="IPR029021">
    <property type="entry name" value="Prot-tyrosine_phosphatase-like"/>
</dbReference>
<dbReference type="PROSITE" id="PS50056">
    <property type="entry name" value="TYR_PHOSPHATASE_2"/>
    <property type="match status" value="1"/>
</dbReference>
<dbReference type="Pfam" id="PF13673">
    <property type="entry name" value="Acetyltransf_10"/>
    <property type="match status" value="1"/>
</dbReference>
<sequence>MDRHIRFDALHNFRDLGGYRTSDGRRIRPARLYRADSLGKLAEGTEDWTRFLALGVRTVIDLRHPFEIEARGRVPDHPSLTYRNLSIEHRPYDQAAQPPGVHAGPYLAERYMEVAEDGTEEIRQALELIAKSAESAEPLVFHCASGKDRTGELAALVLSLLGVDERTIIEDFSLTELATEALLADWRARNDGRSPRWPDFARAPESVMRLFLAALKERYGSVEGYVTEALSLDAEALARTLRNALLEQPPTTWPELTYRKATEPDAPTLVRLRDSAALWQLARGIDQWKPGEKDEAHFRARMRDGEVWLAHADGRLAGAWELWWSDPAAWGPRPDEAGYIHRLMTTPHTAPPGAGRALLAQAESRITETGRPCARLDCLSSNPRLIAYYESAGYRVVGEQRAKQDGAGSPYAVTLMEKKLA</sequence>
<dbReference type="Gene3D" id="3.40.630.30">
    <property type="match status" value="1"/>
</dbReference>
<dbReference type="Pfam" id="PF13350">
    <property type="entry name" value="Y_phosphatase3"/>
    <property type="match status" value="1"/>
</dbReference>
<dbReference type="InterPro" id="IPR016130">
    <property type="entry name" value="Tyr_Pase_AS"/>
</dbReference>
<evidence type="ECO:0000313" key="5">
    <source>
        <dbReference type="EMBL" id="CCK28338.1"/>
    </source>
</evidence>
<evidence type="ECO:0000256" key="1">
    <source>
        <dbReference type="ARBA" id="ARBA00022679"/>
    </source>
</evidence>
<dbReference type="AlphaFoldDB" id="K4R4V7"/>
<dbReference type="InterPro" id="IPR000182">
    <property type="entry name" value="GNAT_dom"/>
</dbReference>
<reference evidence="5 6" key="1">
    <citation type="journal article" date="2012" name="J. Bacteriol.">
        <title>Genome sequence of the bacterium Streptomyces davawensis JCM 4913 and heterologous production of the unique antibiotic roseoflavin.</title>
        <authorList>
            <person name="Jankowitsch F."/>
            <person name="Schwarz J."/>
            <person name="Ruckert C."/>
            <person name="Gust B."/>
            <person name="Szczepanowski R."/>
            <person name="Blom J."/>
            <person name="Pelzer S."/>
            <person name="Kalinowski J."/>
            <person name="Mack M."/>
        </authorList>
    </citation>
    <scope>NUCLEOTIDE SEQUENCE [LARGE SCALE GENOMIC DNA]</scope>
    <source>
        <strain evidence="6">DSM 101723 / JCM 4913 / KCC S-0913 / 768</strain>
    </source>
</reference>
<dbReference type="InterPro" id="IPR000387">
    <property type="entry name" value="Tyr_Pase_dom"/>
</dbReference>
<dbReference type="PANTHER" id="PTHR43877:SF2">
    <property type="entry name" value="AMINOALKYLPHOSPHONATE N-ACETYLTRANSFERASE-RELATED"/>
    <property type="match status" value="1"/>
</dbReference>
<dbReference type="PATRIC" id="fig|1214101.3.peg.4011"/>
<dbReference type="KEGG" id="sdv:BN159_3959"/>
<dbReference type="InterPro" id="IPR050832">
    <property type="entry name" value="Bact_Acetyltransf"/>
</dbReference>
<feature type="domain" description="Tyrosine specific protein phosphatases" evidence="3">
    <location>
        <begin position="120"/>
        <end position="170"/>
    </location>
</feature>
<dbReference type="PROSITE" id="PS00383">
    <property type="entry name" value="TYR_PHOSPHATASE_1"/>
    <property type="match status" value="1"/>
</dbReference>
<dbReference type="eggNOG" id="COG2365">
    <property type="taxonomic scope" value="Bacteria"/>
</dbReference>
<dbReference type="GO" id="GO:0016747">
    <property type="term" value="F:acyltransferase activity, transferring groups other than amino-acyl groups"/>
    <property type="evidence" value="ECO:0007669"/>
    <property type="project" value="InterPro"/>
</dbReference>
<dbReference type="Proteomes" id="UP000008043">
    <property type="component" value="Chromosome"/>
</dbReference>
<dbReference type="Gene3D" id="3.90.190.10">
    <property type="entry name" value="Protein tyrosine phosphatase superfamily"/>
    <property type="match status" value="1"/>
</dbReference>
<feature type="domain" description="N-acetyltransferase" evidence="4">
    <location>
        <begin position="256"/>
        <end position="421"/>
    </location>
</feature>
<dbReference type="HOGENOM" id="CLU_651978_0_0_11"/>
<accession>K4R4V7</accession>
<dbReference type="PROSITE" id="PS51186">
    <property type="entry name" value="GNAT"/>
    <property type="match status" value="1"/>
</dbReference>
<dbReference type="GO" id="GO:0004721">
    <property type="term" value="F:phosphoprotein phosphatase activity"/>
    <property type="evidence" value="ECO:0007669"/>
    <property type="project" value="InterPro"/>
</dbReference>
<proteinExistence type="predicted"/>
<evidence type="ECO:0000313" key="6">
    <source>
        <dbReference type="Proteomes" id="UP000008043"/>
    </source>
</evidence>
<keyword evidence="2" id="KW-0012">Acyltransferase</keyword>
<evidence type="ECO:0000259" key="4">
    <source>
        <dbReference type="PROSITE" id="PS51186"/>
    </source>
</evidence>
<dbReference type="OrthoDB" id="1188001at2"/>
<dbReference type="SUPFAM" id="SSF55729">
    <property type="entry name" value="Acyl-CoA N-acyltransferases (Nat)"/>
    <property type="match status" value="1"/>
</dbReference>
<protein>
    <submittedName>
        <fullName evidence="5">Acetyltransferase, GNAT family protein</fullName>
    </submittedName>
</protein>
<name>K4R4V7_STRDJ</name>
<dbReference type="SUPFAM" id="SSF52799">
    <property type="entry name" value="(Phosphotyrosine protein) phosphatases II"/>
    <property type="match status" value="1"/>
</dbReference>
<dbReference type="EMBL" id="HE971709">
    <property type="protein sequence ID" value="CCK28338.1"/>
    <property type="molecule type" value="Genomic_DNA"/>
</dbReference>
<dbReference type="InterPro" id="IPR026893">
    <property type="entry name" value="Tyr/Ser_Pase_IphP-type"/>
</dbReference>
<keyword evidence="1 5" id="KW-0808">Transferase</keyword>
<dbReference type="eggNOG" id="COG0456">
    <property type="taxonomic scope" value="Bacteria"/>
</dbReference>
<evidence type="ECO:0000259" key="3">
    <source>
        <dbReference type="PROSITE" id="PS50056"/>
    </source>
</evidence>
<keyword evidence="6" id="KW-1185">Reference proteome</keyword>
<organism evidence="5 6">
    <name type="scientific">Streptomyces davaonensis (strain DSM 101723 / JCM 4913 / KCC S-0913 / 768)</name>
    <dbReference type="NCBI Taxonomy" id="1214101"/>
    <lineage>
        <taxon>Bacteria</taxon>
        <taxon>Bacillati</taxon>
        <taxon>Actinomycetota</taxon>
        <taxon>Actinomycetes</taxon>
        <taxon>Kitasatosporales</taxon>
        <taxon>Streptomycetaceae</taxon>
        <taxon>Streptomyces</taxon>
    </lineage>
</organism>
<dbReference type="PANTHER" id="PTHR43877">
    <property type="entry name" value="AMINOALKYLPHOSPHONATE N-ACETYLTRANSFERASE-RELATED-RELATED"/>
    <property type="match status" value="1"/>
</dbReference>
<evidence type="ECO:0000256" key="2">
    <source>
        <dbReference type="ARBA" id="ARBA00023315"/>
    </source>
</evidence>